<dbReference type="EMBL" id="OX365908">
    <property type="protein sequence ID" value="CAI4048980.1"/>
    <property type="molecule type" value="Genomic_DNA"/>
</dbReference>
<dbReference type="InterPro" id="IPR000490">
    <property type="entry name" value="Glyco_hydro_17"/>
</dbReference>
<sequence length="381" mass="39810">MRFSNFLTASALLTGALGAPAMHHKHEKRDVVTATVHAQVTVVVSGNTGETIVPINENAVVATTTSSSLVSQSTAPVLEASTSANVATSQQETTTTHGSSSIASTVVSSSSSSAASSSASSSISASGAKGITYSPYNDDGSCKSTAQVSSDLKQLTGFDNIRLYGVDCSQVENVLQGKTSSQKLFLGIYYVEKIQDAVDTIKSAVESYGSWSDITTISVGNELVNDGSATATQVGEYVSTARSALTSAGYTGSVVSVDTFIAVINNPDLCDHSDYMAVNAHAYFDQNTAAENAGPWVLEQIQRVYTACGGKKEVVVTETGWPSKGDTYGEAVPSKANQEAAISSIKNSCGSSAYLFTAFNDLWKADGQYDVEKYWGILSSN</sequence>
<dbReference type="GO" id="GO:0005576">
    <property type="term" value="C:extracellular region"/>
    <property type="evidence" value="ECO:0007669"/>
    <property type="project" value="UniProtKB-ARBA"/>
</dbReference>
<evidence type="ECO:0000313" key="1">
    <source>
        <dbReference type="EMBL" id="CAI4048980.1"/>
    </source>
</evidence>
<dbReference type="GO" id="GO:0005975">
    <property type="term" value="P:carbohydrate metabolic process"/>
    <property type="evidence" value="ECO:0007669"/>
    <property type="project" value="InterPro"/>
</dbReference>
<gene>
    <name evidence="1" type="primary">SKDI13G4360</name>
    <name evidence="1" type="ORF">SKDI_13G4360</name>
</gene>
<keyword evidence="2" id="KW-1185">Reference proteome</keyword>
<organism evidence="1 2">
    <name type="scientific">Saccharomyces kudriavzevii (strain ATCC MYA-4449 / AS 2.2408 / CBS 8840 / NBRC 1802 / NCYC 2889)</name>
    <name type="common">Yeast</name>
    <dbReference type="NCBI Taxonomy" id="226230"/>
    <lineage>
        <taxon>Eukaryota</taxon>
        <taxon>Fungi</taxon>
        <taxon>Dikarya</taxon>
        <taxon>Ascomycota</taxon>
        <taxon>Saccharomycotina</taxon>
        <taxon>Saccharomycetes</taxon>
        <taxon>Saccharomycetales</taxon>
        <taxon>Saccharomycetaceae</taxon>
        <taxon>Saccharomyces</taxon>
    </lineage>
</organism>
<dbReference type="Proteomes" id="UP001162087">
    <property type="component" value="Chromosome 13"/>
</dbReference>
<dbReference type="Gene3D" id="3.20.20.80">
    <property type="entry name" value="Glycosidases"/>
    <property type="match status" value="2"/>
</dbReference>
<evidence type="ECO:0000313" key="2">
    <source>
        <dbReference type="Proteomes" id="UP001162087"/>
    </source>
</evidence>
<dbReference type="GO" id="GO:0071555">
    <property type="term" value="P:cell wall organization"/>
    <property type="evidence" value="ECO:0007669"/>
    <property type="project" value="UniProtKB-KW"/>
</dbReference>
<dbReference type="InterPro" id="IPR017853">
    <property type="entry name" value="GH"/>
</dbReference>
<dbReference type="SUPFAM" id="SSF51445">
    <property type="entry name" value="(Trans)glycosidases"/>
    <property type="match status" value="1"/>
</dbReference>
<dbReference type="OrthoDB" id="941679at2759"/>
<dbReference type="PANTHER" id="PTHR16631">
    <property type="entry name" value="GLUCAN 1,3-BETA-GLUCOSIDASE"/>
    <property type="match status" value="1"/>
</dbReference>
<dbReference type="PANTHER" id="PTHR16631:SF14">
    <property type="entry name" value="FAMILY 17 GLUCOSIDASE SCW10-RELATED"/>
    <property type="match status" value="1"/>
</dbReference>
<dbReference type="GO" id="GO:0000747">
    <property type="term" value="P:conjugation with cellular fusion"/>
    <property type="evidence" value="ECO:0007669"/>
    <property type="project" value="UniProtKB-ARBA"/>
</dbReference>
<dbReference type="InterPro" id="IPR050732">
    <property type="entry name" value="Beta-glucan_modifiers"/>
</dbReference>
<dbReference type="GO" id="GO:0042973">
    <property type="term" value="F:glucan endo-1,3-beta-D-glucosidase activity"/>
    <property type="evidence" value="ECO:0007669"/>
    <property type="project" value="TreeGrafter"/>
</dbReference>
<reference evidence="1" key="1">
    <citation type="submission" date="2022-10" db="EMBL/GenBank/DDBJ databases">
        <authorList>
            <person name="Byrne P K."/>
        </authorList>
    </citation>
    <scope>NUCLEOTIDE SEQUENCE</scope>
    <source>
        <strain evidence="1">IFO1802</strain>
    </source>
</reference>
<proteinExistence type="predicted"/>
<name>A0AA35J6P6_SACK1</name>
<dbReference type="PROSITE" id="PS00587">
    <property type="entry name" value="GLYCOSYL_HYDROL_F17"/>
    <property type="match status" value="1"/>
</dbReference>
<accession>A0AA35J6P6</accession>
<dbReference type="GO" id="GO:0009986">
    <property type="term" value="C:cell surface"/>
    <property type="evidence" value="ECO:0007669"/>
    <property type="project" value="TreeGrafter"/>
</dbReference>
<dbReference type="GO" id="GO:0009277">
    <property type="term" value="C:fungal-type cell wall"/>
    <property type="evidence" value="ECO:0007669"/>
    <property type="project" value="UniProtKB-ARBA"/>
</dbReference>
<dbReference type="Pfam" id="PF00332">
    <property type="entry name" value="Glyco_hydro_17"/>
    <property type="match status" value="1"/>
</dbReference>
<protein>
    <submittedName>
        <fullName evidence="1">Uncharacterized protein</fullName>
    </submittedName>
</protein>